<dbReference type="AlphaFoldDB" id="A0A226CXD3"/>
<keyword evidence="3" id="KW-1185">Reference proteome</keyword>
<evidence type="ECO:0000256" key="1">
    <source>
        <dbReference type="SAM" id="MobiDB-lite"/>
    </source>
</evidence>
<sequence>MAFILRCLGQSAEESEASYILENNIGGDVFEEVFGKCLTKTVSKIVVVDPQIRTDLQQYIFFQWLRFVRVKCERNRDSVTDERPKLDITLVSNTTHICQMDETDFNDGTAKDQDPKIVYKTLFEEVGFDENVKFDYIPKTKQYVEIIKKKSSPVASSSNGSKGEHTLRHGGSSNSGIKHGKGKQVKSKESKTRDKKSEVKSKDDGSFHHDRSVSILDPGEEQTNEKFWLVRLGKGLLFIHKLCACNENQLPKRSNKQYNNHYSHITDKKLRSKKNTDFYEENENRKGFSVRHYEKCIKTMELNTFKTVKTEFAISCWKSDAANIFLAVVEYLSKDTIDKFEDMSDQPIGASLIIPRNI</sequence>
<proteinExistence type="predicted"/>
<dbReference type="EMBL" id="LNIX01000078">
    <property type="protein sequence ID" value="OXA36696.1"/>
    <property type="molecule type" value="Genomic_DNA"/>
</dbReference>
<evidence type="ECO:0000313" key="3">
    <source>
        <dbReference type="Proteomes" id="UP000198287"/>
    </source>
</evidence>
<protein>
    <submittedName>
        <fullName evidence="2">Uncharacterized protein</fullName>
    </submittedName>
</protein>
<dbReference type="Proteomes" id="UP000198287">
    <property type="component" value="Unassembled WGS sequence"/>
</dbReference>
<reference evidence="2 3" key="1">
    <citation type="submission" date="2015-12" db="EMBL/GenBank/DDBJ databases">
        <title>The genome of Folsomia candida.</title>
        <authorList>
            <person name="Faddeeva A."/>
            <person name="Derks M.F."/>
            <person name="Anvar Y."/>
            <person name="Smit S."/>
            <person name="Van Straalen N."/>
            <person name="Roelofs D."/>
        </authorList>
    </citation>
    <scope>NUCLEOTIDE SEQUENCE [LARGE SCALE GENOMIC DNA]</scope>
    <source>
        <strain evidence="2 3">VU population</strain>
        <tissue evidence="2">Whole body</tissue>
    </source>
</reference>
<feature type="compositionally biased region" description="Basic and acidic residues" evidence="1">
    <location>
        <begin position="186"/>
        <end position="212"/>
    </location>
</feature>
<feature type="region of interest" description="Disordered" evidence="1">
    <location>
        <begin position="153"/>
        <end position="216"/>
    </location>
</feature>
<accession>A0A226CXD3</accession>
<gene>
    <name evidence="2" type="ORF">Fcan01_28532</name>
</gene>
<organism evidence="2 3">
    <name type="scientific">Folsomia candida</name>
    <name type="common">Springtail</name>
    <dbReference type="NCBI Taxonomy" id="158441"/>
    <lineage>
        <taxon>Eukaryota</taxon>
        <taxon>Metazoa</taxon>
        <taxon>Ecdysozoa</taxon>
        <taxon>Arthropoda</taxon>
        <taxon>Hexapoda</taxon>
        <taxon>Collembola</taxon>
        <taxon>Entomobryomorpha</taxon>
        <taxon>Isotomoidea</taxon>
        <taxon>Isotomidae</taxon>
        <taxon>Proisotominae</taxon>
        <taxon>Folsomia</taxon>
    </lineage>
</organism>
<name>A0A226CXD3_FOLCA</name>
<evidence type="ECO:0000313" key="2">
    <source>
        <dbReference type="EMBL" id="OXA36696.1"/>
    </source>
</evidence>
<dbReference type="Gene3D" id="3.30.870.30">
    <property type="entry name" value="MITD, C-terminal phospholipase D-like domain"/>
    <property type="match status" value="1"/>
</dbReference>
<dbReference type="InterPro" id="IPR038113">
    <property type="entry name" value="MITD1_C_sf"/>
</dbReference>
<comment type="caution">
    <text evidence="2">The sequence shown here is derived from an EMBL/GenBank/DDBJ whole genome shotgun (WGS) entry which is preliminary data.</text>
</comment>